<dbReference type="Gene3D" id="3.20.20.300">
    <property type="entry name" value="Glycoside hydrolase, family 3, N-terminal domain"/>
    <property type="match status" value="1"/>
</dbReference>
<evidence type="ECO:0000256" key="4">
    <source>
        <dbReference type="ARBA" id="ARBA00022801"/>
    </source>
</evidence>
<dbReference type="InterPro" id="IPR036962">
    <property type="entry name" value="Glyco_hydro_3_N_sf"/>
</dbReference>
<dbReference type="InterPro" id="IPR019800">
    <property type="entry name" value="Glyco_hydro_3_AS"/>
</dbReference>
<organism evidence="7 8">
    <name type="scientific">Rhizosaccharibacter radicis</name>
    <dbReference type="NCBI Taxonomy" id="2782605"/>
    <lineage>
        <taxon>Bacteria</taxon>
        <taxon>Pseudomonadati</taxon>
        <taxon>Pseudomonadota</taxon>
        <taxon>Alphaproteobacteria</taxon>
        <taxon>Acetobacterales</taxon>
        <taxon>Acetobacteraceae</taxon>
        <taxon>Rhizosaccharibacter</taxon>
    </lineage>
</organism>
<evidence type="ECO:0000313" key="7">
    <source>
        <dbReference type="EMBL" id="MCQ8240599.1"/>
    </source>
</evidence>
<protein>
    <recommendedName>
        <fullName evidence="3">beta-N-acetylhexosaminidase</fullName>
        <ecNumber evidence="3">3.2.1.52</ecNumber>
    </recommendedName>
</protein>
<keyword evidence="8" id="KW-1185">Reference proteome</keyword>
<dbReference type="GO" id="GO:0004563">
    <property type="term" value="F:beta-N-acetylhexosaminidase activity"/>
    <property type="evidence" value="ECO:0007669"/>
    <property type="project" value="UniProtKB-EC"/>
</dbReference>
<dbReference type="InterPro" id="IPR001764">
    <property type="entry name" value="Glyco_hydro_3_N"/>
</dbReference>
<evidence type="ECO:0000259" key="6">
    <source>
        <dbReference type="Pfam" id="PF00933"/>
    </source>
</evidence>
<dbReference type="InterPro" id="IPR017853">
    <property type="entry name" value="GH"/>
</dbReference>
<dbReference type="SUPFAM" id="SSF51445">
    <property type="entry name" value="(Trans)glycosidases"/>
    <property type="match status" value="1"/>
</dbReference>
<dbReference type="EC" id="3.2.1.52" evidence="3"/>
<dbReference type="PROSITE" id="PS00775">
    <property type="entry name" value="GLYCOSYL_HYDROL_F3"/>
    <property type="match status" value="1"/>
</dbReference>
<sequence length="340" mass="35057">MTRSAAIVGITGPSLSAEEAVLLRRHEPSGVILFRRNIQSPGQLADLVESIRSVVPDVLMMVDQEGGRVARLRPPHWAAHPSAAAIGALLSRSRADAVRAAFLSGALIGLEAAGGGFEVVCAPVLDRRIAGASEVVGDRAFSTDPDEIALLAGAMAEGLLAAGVQPVGKHAPGHGPATVDSHLSLPVLDTPEEADLRPFRTVSPLPWLMTAHIRFDGLDPERPATLSPVVLGEVIRRDLGFDGVLVSDDLAMEALSGSPGARAAAALAAGCDIALHCSGVLSDTTEVLEASGPPTEACLDRLARARAQAAEAAASYPGLCSRFDGMLAERTRLLAGAPAV</sequence>
<dbReference type="RefSeq" id="WP_422919347.1">
    <property type="nucleotide sequence ID" value="NZ_JAMZEJ010000004.1"/>
</dbReference>
<feature type="domain" description="Glycoside hydrolase family 3 N-terminal" evidence="6">
    <location>
        <begin position="16"/>
        <end position="287"/>
    </location>
</feature>
<keyword evidence="4 7" id="KW-0378">Hydrolase</keyword>
<evidence type="ECO:0000256" key="2">
    <source>
        <dbReference type="ARBA" id="ARBA00005336"/>
    </source>
</evidence>
<name>A0ABT1VY03_9PROT</name>
<evidence type="ECO:0000256" key="1">
    <source>
        <dbReference type="ARBA" id="ARBA00001231"/>
    </source>
</evidence>
<evidence type="ECO:0000256" key="5">
    <source>
        <dbReference type="ARBA" id="ARBA00023295"/>
    </source>
</evidence>
<gene>
    <name evidence="7" type="primary">nagZ</name>
    <name evidence="7" type="ORF">NFI88_07045</name>
</gene>
<dbReference type="PANTHER" id="PTHR30480:SF13">
    <property type="entry name" value="BETA-HEXOSAMINIDASE"/>
    <property type="match status" value="1"/>
</dbReference>
<dbReference type="PANTHER" id="PTHR30480">
    <property type="entry name" value="BETA-HEXOSAMINIDASE-RELATED"/>
    <property type="match status" value="1"/>
</dbReference>
<evidence type="ECO:0000313" key="8">
    <source>
        <dbReference type="Proteomes" id="UP001524547"/>
    </source>
</evidence>
<dbReference type="InterPro" id="IPR050226">
    <property type="entry name" value="NagZ_Beta-hexosaminidase"/>
</dbReference>
<dbReference type="EMBL" id="JAMZEJ010000004">
    <property type="protein sequence ID" value="MCQ8240599.1"/>
    <property type="molecule type" value="Genomic_DNA"/>
</dbReference>
<dbReference type="Proteomes" id="UP001524547">
    <property type="component" value="Unassembled WGS sequence"/>
</dbReference>
<dbReference type="NCBIfam" id="NF003740">
    <property type="entry name" value="PRK05337.1"/>
    <property type="match status" value="1"/>
</dbReference>
<evidence type="ECO:0000256" key="3">
    <source>
        <dbReference type="ARBA" id="ARBA00012663"/>
    </source>
</evidence>
<reference evidence="7 8" key="1">
    <citation type="submission" date="2022-06" db="EMBL/GenBank/DDBJ databases">
        <title>Rhizosaccharibacter gen. nov. sp. nov. KSS12, endophytic bacteria isolated from sugarcane.</title>
        <authorList>
            <person name="Pitiwittayakul N."/>
        </authorList>
    </citation>
    <scope>NUCLEOTIDE SEQUENCE [LARGE SCALE GENOMIC DNA]</scope>
    <source>
        <strain evidence="7 8">KSS12</strain>
    </source>
</reference>
<comment type="caution">
    <text evidence="7">The sequence shown here is derived from an EMBL/GenBank/DDBJ whole genome shotgun (WGS) entry which is preliminary data.</text>
</comment>
<proteinExistence type="inferred from homology"/>
<keyword evidence="5 7" id="KW-0326">Glycosidase</keyword>
<comment type="catalytic activity">
    <reaction evidence="1">
        <text>Hydrolysis of terminal non-reducing N-acetyl-D-hexosamine residues in N-acetyl-beta-D-hexosaminides.</text>
        <dbReference type="EC" id="3.2.1.52"/>
    </reaction>
</comment>
<dbReference type="Pfam" id="PF00933">
    <property type="entry name" value="Glyco_hydro_3"/>
    <property type="match status" value="1"/>
</dbReference>
<comment type="similarity">
    <text evidence="2">Belongs to the glycosyl hydrolase 3 family.</text>
</comment>
<accession>A0ABT1VY03</accession>